<dbReference type="RefSeq" id="WP_014108797.1">
    <property type="nucleotide sequence ID" value="NC_016041.1"/>
</dbReference>
<evidence type="ECO:0000313" key="3">
    <source>
        <dbReference type="Proteomes" id="UP000009282"/>
    </source>
</evidence>
<dbReference type="HOGENOM" id="CLU_3136151_0_0_6"/>
<accession>G4QGX8</accession>
<sequence>MKTKEEIETARDNVQENEPSKYPGMTYEQGVADALDWAAGHVADDEFEY</sequence>
<gene>
    <name evidence="2" type="ordered locus">GNIT_1813</name>
</gene>
<proteinExistence type="predicted"/>
<reference evidence="2 3" key="1">
    <citation type="journal article" date="2011" name="J. Bacteriol.">
        <title>Complete genome sequence of seawater bacterium Glaciecola nitratireducens FR1064T.</title>
        <authorList>
            <person name="Bian F."/>
            <person name="Qin Q.L."/>
            <person name="Xie B.B."/>
            <person name="Shu Y.L."/>
            <person name="Zhang X.Y."/>
            <person name="Yu Y."/>
            <person name="Chen B."/>
            <person name="Chen X.L."/>
            <person name="Zhou B.C."/>
            <person name="Zhang Y.Z."/>
        </authorList>
    </citation>
    <scope>NUCLEOTIDE SEQUENCE [LARGE SCALE GENOMIC DNA]</scope>
    <source>
        <strain evidence="3">JCM 12485 / KCTC 12276 / FR1064</strain>
    </source>
</reference>
<dbReference type="KEGG" id="gni:GNIT_1813"/>
<dbReference type="EMBL" id="CP003060">
    <property type="protein sequence ID" value="AEP29923.1"/>
    <property type="molecule type" value="Genomic_DNA"/>
</dbReference>
<protein>
    <submittedName>
        <fullName evidence="2">Uncharacterized protein</fullName>
    </submittedName>
</protein>
<evidence type="ECO:0000256" key="1">
    <source>
        <dbReference type="SAM" id="MobiDB-lite"/>
    </source>
</evidence>
<feature type="region of interest" description="Disordered" evidence="1">
    <location>
        <begin position="1"/>
        <end position="23"/>
    </location>
</feature>
<organism evidence="2 3">
    <name type="scientific">Glaciecola nitratireducens (strain JCM 12485 / KCTC 12276 / FR1064)</name>
    <dbReference type="NCBI Taxonomy" id="1085623"/>
    <lineage>
        <taxon>Bacteria</taxon>
        <taxon>Pseudomonadati</taxon>
        <taxon>Pseudomonadota</taxon>
        <taxon>Gammaproteobacteria</taxon>
        <taxon>Alteromonadales</taxon>
        <taxon>Alteromonadaceae</taxon>
        <taxon>Brumicola</taxon>
    </lineage>
</organism>
<dbReference type="Proteomes" id="UP000009282">
    <property type="component" value="Chromosome"/>
</dbReference>
<feature type="compositionally biased region" description="Basic and acidic residues" evidence="1">
    <location>
        <begin position="1"/>
        <end position="14"/>
    </location>
</feature>
<dbReference type="STRING" id="1085623.GNIT_1813"/>
<evidence type="ECO:0000313" key="2">
    <source>
        <dbReference type="EMBL" id="AEP29923.1"/>
    </source>
</evidence>
<name>G4QGX8_GLANF</name>
<dbReference type="AlphaFoldDB" id="G4QGX8"/>
<keyword evidence="3" id="KW-1185">Reference proteome</keyword>